<dbReference type="InterPro" id="IPR029044">
    <property type="entry name" value="Nucleotide-diphossugar_trans"/>
</dbReference>
<organism evidence="1 2">
    <name type="scientific">Celerinatantimonas yamalensis</name>
    <dbReference type="NCBI Taxonomy" id="559956"/>
    <lineage>
        <taxon>Bacteria</taxon>
        <taxon>Pseudomonadati</taxon>
        <taxon>Pseudomonadota</taxon>
        <taxon>Gammaproteobacteria</taxon>
        <taxon>Celerinatantimonadaceae</taxon>
        <taxon>Celerinatantimonas</taxon>
    </lineage>
</organism>
<protein>
    <recommendedName>
        <fullName evidence="3">Glycosyl transferase family 8</fullName>
    </recommendedName>
</protein>
<sequence length="291" mass="33115">MNLVVVTFGDNIENHYQASFSILSFLKSNALSRIFVVTDRPSFYQYFANRIELIVLEPQQLVDWRGPHDFFWRIKMKAIELAALHCNGDDLLYVDSDTIYVKGIASIENHLKAGMGVMHECEGALSQLSGKTHKNMCKTLRGYEYGDLTIDGQSVMWNAGVIALPGNKAIETIQSAINVCDAMCETSCRRRLLEQFAFSVVIEQQLGLQAATQNIAHYWGNKAHWNDMIRSFFMYSMLTRSTLDEDIERFSPDDFIVYPTVIRERSIKAKLNRLVGKIATKETRFSISSLS</sequence>
<evidence type="ECO:0000313" key="1">
    <source>
        <dbReference type="EMBL" id="MFM2484841.1"/>
    </source>
</evidence>
<accession>A0ABW9G589</accession>
<comment type="caution">
    <text evidence="1">The sequence shown here is derived from an EMBL/GenBank/DDBJ whole genome shotgun (WGS) entry which is preliminary data.</text>
</comment>
<name>A0ABW9G589_9GAMM</name>
<evidence type="ECO:0008006" key="3">
    <source>
        <dbReference type="Google" id="ProtNLM"/>
    </source>
</evidence>
<dbReference type="Proteomes" id="UP001629953">
    <property type="component" value="Unassembled WGS sequence"/>
</dbReference>
<reference evidence="1 2" key="1">
    <citation type="journal article" date="2013" name="Int. J. Syst. Evol. Microbiol.">
        <title>Celerinatantimonas yamalensis sp. nov., a cold-adapted diazotrophic bacterium from a cold permafrost brine.</title>
        <authorList>
            <person name="Shcherbakova V."/>
            <person name="Chuvilskaya N."/>
            <person name="Rivkina E."/>
            <person name="Demidov N."/>
            <person name="Uchaeva V."/>
            <person name="Suetin S."/>
            <person name="Suzina N."/>
            <person name="Gilichinsky D."/>
        </authorList>
    </citation>
    <scope>NUCLEOTIDE SEQUENCE [LARGE SCALE GENOMIC DNA]</scope>
    <source>
        <strain evidence="1 2">C7</strain>
    </source>
</reference>
<keyword evidence="2" id="KW-1185">Reference proteome</keyword>
<gene>
    <name evidence="1" type="ORF">ABUE30_07140</name>
</gene>
<dbReference type="SUPFAM" id="SSF53448">
    <property type="entry name" value="Nucleotide-diphospho-sugar transferases"/>
    <property type="match status" value="1"/>
</dbReference>
<evidence type="ECO:0000313" key="2">
    <source>
        <dbReference type="Proteomes" id="UP001629953"/>
    </source>
</evidence>
<dbReference type="RefSeq" id="WP_408623030.1">
    <property type="nucleotide sequence ID" value="NZ_JBEQCT010000002.1"/>
</dbReference>
<dbReference type="EMBL" id="JBEQCT010000002">
    <property type="protein sequence ID" value="MFM2484841.1"/>
    <property type="molecule type" value="Genomic_DNA"/>
</dbReference>
<proteinExistence type="predicted"/>